<dbReference type="AlphaFoldDB" id="A0A0M2T268"/>
<dbReference type="Proteomes" id="UP000034166">
    <property type="component" value="Unassembled WGS sequence"/>
</dbReference>
<dbReference type="OrthoDB" id="9790023at2"/>
<dbReference type="InterPro" id="IPR024078">
    <property type="entry name" value="LmbE-like_dom_sf"/>
</dbReference>
<comment type="cofactor">
    <cofactor evidence="1">
        <name>Zn(2+)</name>
        <dbReference type="ChEBI" id="CHEBI:29105"/>
    </cofactor>
</comment>
<accession>A0A0M2T268</accession>
<organism evidence="2 3">
    <name type="scientific">Mesobacillus campisalis</name>
    <dbReference type="NCBI Taxonomy" id="1408103"/>
    <lineage>
        <taxon>Bacteria</taxon>
        <taxon>Bacillati</taxon>
        <taxon>Bacillota</taxon>
        <taxon>Bacilli</taxon>
        <taxon>Bacillales</taxon>
        <taxon>Bacillaceae</taxon>
        <taxon>Mesobacillus</taxon>
    </lineage>
</organism>
<dbReference type="RefSeq" id="WP_046522021.1">
    <property type="nucleotide sequence ID" value="NZ_LAYY01000001.1"/>
</dbReference>
<comment type="caution">
    <text evidence="2">The sequence shown here is derived from an EMBL/GenBank/DDBJ whole genome shotgun (WGS) entry which is preliminary data.</text>
</comment>
<reference evidence="2 3" key="1">
    <citation type="submission" date="2015-04" db="EMBL/GenBank/DDBJ databases">
        <title>Taxonomic description and genome sequence of Bacillus campisalis sp. nov., a novel member of the genus Bacillus isolated from solar saltern.</title>
        <authorList>
            <person name="Mathan Kumar R."/>
            <person name="Kaur G."/>
            <person name="Kumar A."/>
            <person name="Singh N.K."/>
            <person name="Kaur N."/>
            <person name="Kumar N."/>
            <person name="Mayilraj S."/>
        </authorList>
    </citation>
    <scope>NUCLEOTIDE SEQUENCE [LARGE SCALE GENOMIC DNA]</scope>
    <source>
        <strain evidence="2 3">SA2-6</strain>
    </source>
</reference>
<dbReference type="PANTHER" id="PTHR12993">
    <property type="entry name" value="N-ACETYLGLUCOSAMINYL-PHOSPHATIDYLINOSITOL DE-N-ACETYLASE-RELATED"/>
    <property type="match status" value="1"/>
</dbReference>
<protein>
    <submittedName>
        <fullName evidence="2">GlcNAc-PI de-N-acetylase</fullName>
    </submittedName>
</protein>
<evidence type="ECO:0000313" key="3">
    <source>
        <dbReference type="Proteomes" id="UP000034166"/>
    </source>
</evidence>
<dbReference type="Gene3D" id="3.40.50.10320">
    <property type="entry name" value="LmbE-like"/>
    <property type="match status" value="1"/>
</dbReference>
<dbReference type="Pfam" id="PF02585">
    <property type="entry name" value="PIG-L"/>
    <property type="match status" value="1"/>
</dbReference>
<sequence>MTKKVLVIVSHPDDEILGCGGTIKKLVNNGYEVVTVITAKGRKEEEHRIEKCMERANKILGVKEFHFLKLPNLEMHTIPLHQITKEIETLLDIYNPEMILTHHYGDLNKDHQITYQAVLTAARPLPGKTMVELLCFETVSSSEWTEQTNDRTFKPNYFVNISDTLQDKLLALKEYDVEMRPYPHPRSYEGVKSLASVRGMTVGLEHAEAFEVIRRIWK</sequence>
<dbReference type="PANTHER" id="PTHR12993:SF11">
    <property type="entry name" value="N-ACETYLGLUCOSAMINYL-PHOSPHATIDYLINOSITOL DE-N-ACETYLASE"/>
    <property type="match status" value="1"/>
</dbReference>
<gene>
    <name evidence="2" type="ORF">WQ57_00825</name>
</gene>
<dbReference type="PATRIC" id="fig|1408103.3.peg.181"/>
<dbReference type="EMBL" id="LAYY01000001">
    <property type="protein sequence ID" value="KKK40076.1"/>
    <property type="molecule type" value="Genomic_DNA"/>
</dbReference>
<dbReference type="SUPFAM" id="SSF102588">
    <property type="entry name" value="LmbE-like"/>
    <property type="match status" value="1"/>
</dbReference>
<name>A0A0M2T268_9BACI</name>
<dbReference type="GO" id="GO:0016811">
    <property type="term" value="F:hydrolase activity, acting on carbon-nitrogen (but not peptide) bonds, in linear amides"/>
    <property type="evidence" value="ECO:0007669"/>
    <property type="project" value="TreeGrafter"/>
</dbReference>
<evidence type="ECO:0000313" key="2">
    <source>
        <dbReference type="EMBL" id="KKK40076.1"/>
    </source>
</evidence>
<proteinExistence type="predicted"/>
<evidence type="ECO:0000256" key="1">
    <source>
        <dbReference type="ARBA" id="ARBA00001947"/>
    </source>
</evidence>
<keyword evidence="3" id="KW-1185">Reference proteome</keyword>
<dbReference type="InterPro" id="IPR003737">
    <property type="entry name" value="GlcNAc_PI_deacetylase-related"/>
</dbReference>